<accession>A0AAV4WD12</accession>
<dbReference type="AlphaFoldDB" id="A0AAV4WD12"/>
<comment type="caution">
    <text evidence="2">The sequence shown here is derived from an EMBL/GenBank/DDBJ whole genome shotgun (WGS) entry which is preliminary data.</text>
</comment>
<sequence length="153" mass="17130">MLSGSNSPADNQDLSTNQQTPEISINTSDLLAPLTLLKKLAVITKAFPKLMETLPNIKNATTAIDKLALLIEDKFYLPNFECFRKDRDNSLYIRAAGSTAIFVKRQLPYHHIPTPPLQHIEATVISLNLPNLDPIIIASIYMFHLHLILNCSH</sequence>
<evidence type="ECO:0000313" key="2">
    <source>
        <dbReference type="EMBL" id="GIY80647.1"/>
    </source>
</evidence>
<organism evidence="2 3">
    <name type="scientific">Caerostris darwini</name>
    <dbReference type="NCBI Taxonomy" id="1538125"/>
    <lineage>
        <taxon>Eukaryota</taxon>
        <taxon>Metazoa</taxon>
        <taxon>Ecdysozoa</taxon>
        <taxon>Arthropoda</taxon>
        <taxon>Chelicerata</taxon>
        <taxon>Arachnida</taxon>
        <taxon>Araneae</taxon>
        <taxon>Araneomorphae</taxon>
        <taxon>Entelegynae</taxon>
        <taxon>Araneoidea</taxon>
        <taxon>Araneidae</taxon>
        <taxon>Caerostris</taxon>
    </lineage>
</organism>
<proteinExistence type="predicted"/>
<dbReference type="EMBL" id="BPLQ01014533">
    <property type="protein sequence ID" value="GIY80647.1"/>
    <property type="molecule type" value="Genomic_DNA"/>
</dbReference>
<evidence type="ECO:0000313" key="3">
    <source>
        <dbReference type="Proteomes" id="UP001054837"/>
    </source>
</evidence>
<name>A0AAV4WD12_9ARAC</name>
<evidence type="ECO:0000256" key="1">
    <source>
        <dbReference type="SAM" id="MobiDB-lite"/>
    </source>
</evidence>
<keyword evidence="3" id="KW-1185">Reference proteome</keyword>
<reference evidence="2 3" key="1">
    <citation type="submission" date="2021-06" db="EMBL/GenBank/DDBJ databases">
        <title>Caerostris darwini draft genome.</title>
        <authorList>
            <person name="Kono N."/>
            <person name="Arakawa K."/>
        </authorList>
    </citation>
    <scope>NUCLEOTIDE SEQUENCE [LARGE SCALE GENOMIC DNA]</scope>
</reference>
<protein>
    <submittedName>
        <fullName evidence="2">Uncharacterized protein</fullName>
    </submittedName>
</protein>
<feature type="region of interest" description="Disordered" evidence="1">
    <location>
        <begin position="1"/>
        <end position="20"/>
    </location>
</feature>
<gene>
    <name evidence="2" type="ORF">CDAR_261191</name>
</gene>
<dbReference type="Proteomes" id="UP001054837">
    <property type="component" value="Unassembled WGS sequence"/>
</dbReference>